<dbReference type="GeneID" id="64858359"/>
<feature type="compositionally biased region" description="Polar residues" evidence="11">
    <location>
        <begin position="628"/>
        <end position="642"/>
    </location>
</feature>
<feature type="compositionally biased region" description="Basic and acidic residues" evidence="11">
    <location>
        <begin position="915"/>
        <end position="924"/>
    </location>
</feature>
<dbReference type="GO" id="GO:0005085">
    <property type="term" value="F:guanyl-nucleotide exchange factor activity"/>
    <property type="evidence" value="ECO:0007669"/>
    <property type="project" value="UniProtKB-KW"/>
</dbReference>
<dbReference type="Pfam" id="PF00618">
    <property type="entry name" value="RasGEF_N"/>
    <property type="match status" value="1"/>
</dbReference>
<dbReference type="Proteomes" id="UP000644660">
    <property type="component" value="Unassembled WGS sequence"/>
</dbReference>
<dbReference type="RefSeq" id="XP_041407161.1">
    <property type="nucleotide sequence ID" value="XM_041551227.1"/>
</dbReference>
<evidence type="ECO:0000259" key="12">
    <source>
        <dbReference type="PROSITE" id="PS50009"/>
    </source>
</evidence>
<evidence type="ECO:0000256" key="1">
    <source>
        <dbReference type="ARBA" id="ARBA00004378"/>
    </source>
</evidence>
<evidence type="ECO:0000256" key="9">
    <source>
        <dbReference type="ARBA" id="ARBA00070837"/>
    </source>
</evidence>
<comment type="similarity">
    <text evidence="8">Belongs to the LTE1 family.</text>
</comment>
<keyword evidence="4" id="KW-0132">Cell division</keyword>
<feature type="domain" description="Ras-GEF" evidence="12">
    <location>
        <begin position="1106"/>
        <end position="1347"/>
    </location>
</feature>
<evidence type="ECO:0000313" key="15">
    <source>
        <dbReference type="Proteomes" id="UP000644660"/>
    </source>
</evidence>
<evidence type="ECO:0000256" key="10">
    <source>
        <dbReference type="PROSITE-ProRule" id="PRU00168"/>
    </source>
</evidence>
<dbReference type="SMART" id="SM00147">
    <property type="entry name" value="RasGEF"/>
    <property type="match status" value="1"/>
</dbReference>
<dbReference type="GO" id="GO:0005933">
    <property type="term" value="C:cellular bud"/>
    <property type="evidence" value="ECO:0007669"/>
    <property type="project" value="UniProtKB-SubCell"/>
</dbReference>
<proteinExistence type="inferred from homology"/>
<gene>
    <name evidence="14" type="ORF">KABA2_06S02706</name>
</gene>
<dbReference type="PROSITE" id="PS50009">
    <property type="entry name" value="RASGEF_CAT"/>
    <property type="match status" value="1"/>
</dbReference>
<evidence type="ECO:0000259" key="13">
    <source>
        <dbReference type="PROSITE" id="PS50212"/>
    </source>
</evidence>
<dbReference type="PROSITE" id="PS50212">
    <property type="entry name" value="RASGEF_NTER"/>
    <property type="match status" value="1"/>
</dbReference>
<dbReference type="OrthoDB" id="10254377at2759"/>
<evidence type="ECO:0000256" key="11">
    <source>
        <dbReference type="SAM" id="MobiDB-lite"/>
    </source>
</evidence>
<dbReference type="PANTHER" id="PTHR23113:SF363">
    <property type="entry name" value="PROTEIN SON OF SEVENLESS"/>
    <property type="match status" value="1"/>
</dbReference>
<evidence type="ECO:0000256" key="3">
    <source>
        <dbReference type="ARBA" id="ARBA00022490"/>
    </source>
</evidence>
<keyword evidence="7" id="KW-0131">Cell cycle</keyword>
<evidence type="ECO:0000313" key="14">
    <source>
        <dbReference type="EMBL" id="CAB4255317.1"/>
    </source>
</evidence>
<evidence type="ECO:0000256" key="2">
    <source>
        <dbReference type="ARBA" id="ARBA00004496"/>
    </source>
</evidence>
<dbReference type="EMBL" id="CAEFZW010000006">
    <property type="protein sequence ID" value="CAB4255317.1"/>
    <property type="molecule type" value="Genomic_DNA"/>
</dbReference>
<reference evidence="14 15" key="1">
    <citation type="submission" date="2020-05" db="EMBL/GenBank/DDBJ databases">
        <authorList>
            <person name="Casaregola S."/>
            <person name="Devillers H."/>
            <person name="Grondin C."/>
        </authorList>
    </citation>
    <scope>NUCLEOTIDE SEQUENCE [LARGE SCALE GENOMIC DNA]</scope>
    <source>
        <strain evidence="14 15">CLIB 1767</strain>
    </source>
</reference>
<feature type="domain" description="N-terminal Ras-GEF" evidence="13">
    <location>
        <begin position="38"/>
        <end position="164"/>
    </location>
</feature>
<name>A0A8H2ZIA2_9SACH</name>
<feature type="compositionally biased region" description="Polar residues" evidence="11">
    <location>
        <begin position="926"/>
        <end position="944"/>
    </location>
</feature>
<evidence type="ECO:0000256" key="4">
    <source>
        <dbReference type="ARBA" id="ARBA00022618"/>
    </source>
</evidence>
<dbReference type="PANTHER" id="PTHR23113">
    <property type="entry name" value="GUANINE NUCLEOTIDE EXCHANGE FACTOR"/>
    <property type="match status" value="1"/>
</dbReference>
<feature type="region of interest" description="Disordered" evidence="11">
    <location>
        <begin position="576"/>
        <end position="612"/>
    </location>
</feature>
<feature type="region of interest" description="Disordered" evidence="11">
    <location>
        <begin position="887"/>
        <end position="944"/>
    </location>
</feature>
<evidence type="ECO:0000256" key="7">
    <source>
        <dbReference type="ARBA" id="ARBA00023306"/>
    </source>
</evidence>
<dbReference type="SUPFAM" id="SSF48366">
    <property type="entry name" value="Ras GEF"/>
    <property type="match status" value="1"/>
</dbReference>
<dbReference type="Pfam" id="PF00617">
    <property type="entry name" value="RasGEF"/>
    <property type="match status" value="1"/>
</dbReference>
<feature type="compositionally biased region" description="Polar residues" evidence="11">
    <location>
        <begin position="519"/>
        <end position="529"/>
    </location>
</feature>
<dbReference type="Gene3D" id="1.10.840.10">
    <property type="entry name" value="Ras guanine-nucleotide exchange factors catalytic domain"/>
    <property type="match status" value="1"/>
</dbReference>
<dbReference type="InterPro" id="IPR023578">
    <property type="entry name" value="Ras_GEF_dom_sf"/>
</dbReference>
<dbReference type="InterPro" id="IPR001895">
    <property type="entry name" value="RASGEF_cat_dom"/>
</dbReference>
<evidence type="ECO:0000256" key="5">
    <source>
        <dbReference type="ARBA" id="ARBA00022658"/>
    </source>
</evidence>
<comment type="subcellular location">
    <subcellularLocation>
        <location evidence="1">Bud</location>
    </subcellularLocation>
    <subcellularLocation>
        <location evidence="2">Cytoplasm</location>
    </subcellularLocation>
</comment>
<dbReference type="GO" id="GO:0051301">
    <property type="term" value="P:cell division"/>
    <property type="evidence" value="ECO:0007669"/>
    <property type="project" value="UniProtKB-KW"/>
</dbReference>
<keyword evidence="15" id="KW-1185">Reference proteome</keyword>
<organism evidence="14 15">
    <name type="scientific">Maudiozyma barnettii</name>
    <dbReference type="NCBI Taxonomy" id="61262"/>
    <lineage>
        <taxon>Eukaryota</taxon>
        <taxon>Fungi</taxon>
        <taxon>Dikarya</taxon>
        <taxon>Ascomycota</taxon>
        <taxon>Saccharomycotina</taxon>
        <taxon>Saccharomycetes</taxon>
        <taxon>Saccharomycetales</taxon>
        <taxon>Saccharomycetaceae</taxon>
        <taxon>Maudiozyma</taxon>
    </lineage>
</organism>
<dbReference type="InterPro" id="IPR000651">
    <property type="entry name" value="Ras-like_Gua-exchang_fac_N"/>
</dbReference>
<dbReference type="CDD" id="cd00155">
    <property type="entry name" value="RasGEF"/>
    <property type="match status" value="1"/>
</dbReference>
<dbReference type="GO" id="GO:0007265">
    <property type="term" value="P:Ras protein signal transduction"/>
    <property type="evidence" value="ECO:0007669"/>
    <property type="project" value="TreeGrafter"/>
</dbReference>
<dbReference type="GO" id="GO:0005737">
    <property type="term" value="C:cytoplasm"/>
    <property type="evidence" value="ECO:0007669"/>
    <property type="project" value="UniProtKB-SubCell"/>
</dbReference>
<keyword evidence="3" id="KW-0963">Cytoplasm</keyword>
<keyword evidence="6" id="KW-0498">Mitosis</keyword>
<dbReference type="Gene3D" id="1.20.870.10">
    <property type="entry name" value="Son of sevenless (SoS) protein Chain: S domain 1"/>
    <property type="match status" value="1"/>
</dbReference>
<protein>
    <recommendedName>
        <fullName evidence="9">Guanine nucleotide exchange factor LTE1</fullName>
    </recommendedName>
</protein>
<comment type="caution">
    <text evidence="14">The sequence shown here is derived from an EMBL/GenBank/DDBJ whole genome shotgun (WGS) entry which is preliminary data.</text>
</comment>
<dbReference type="InterPro" id="IPR008937">
    <property type="entry name" value="Ras-like_GEF"/>
</dbReference>
<dbReference type="CDD" id="cd06224">
    <property type="entry name" value="REM"/>
    <property type="match status" value="1"/>
</dbReference>
<feature type="compositionally biased region" description="Polar residues" evidence="11">
    <location>
        <begin position="585"/>
        <end position="595"/>
    </location>
</feature>
<evidence type="ECO:0000256" key="8">
    <source>
        <dbReference type="ARBA" id="ARBA00061443"/>
    </source>
</evidence>
<feature type="region of interest" description="Disordered" evidence="11">
    <location>
        <begin position="512"/>
        <end position="533"/>
    </location>
</feature>
<dbReference type="FunFam" id="1.10.840.10:FF:000019">
    <property type="entry name" value="Guanine nucleotide exchange factor LTE1"/>
    <property type="match status" value="1"/>
</dbReference>
<keyword evidence="5 10" id="KW-0344">Guanine-nucleotide releasing factor</keyword>
<sequence>MNIFSQPDYYPSPSSNVITYSHQSRSSTLIDEKNSSTRRKRLLNSDIYALIVYLSSPIDPVDYSAFSDFFLIYRNFITPLKLHELLISRFKWSYIETISQDNTQTKIGEISLVRTFVLIRHSLLNNFLQDFINNKPLRLLVLQFLNDDFTALPKIVQQSIINLKKIWIMKSKQSWDNIIFDGPANGDWLLFQLKDVLQLAKEQKRSSRLSFMAIKGSSSPEFRNESVLSLYKTDPINTDYTNNNNNYSKENKIDNTETKRTGSLLLYPNDNSNIQTINIIPTMKNEPDLKKEKHMTLVQRMSKVIKDVDYPKSPEINRIIPPTPAKKVEFILNSLYVPESKNLEINKPKHSIQRSSSLSRNLSRTSTIFYKGALSLLAKWKHNHSNQDSEMYEKPEMDTFVKYVISITSLDHENSNDEEFKNINGFAKFDILSARTIDEVEYLVSLENKMIQEVKELHCNDNDYDIMTHMTNQNVRKQNIEFSALDNLDLYQTVNTIAKSVISLSNTLQKSNDSHLMRGSSNKNSNNTEAFPYLSPSFDRRKIKSTTAAILNTSNSGLVNPNFDQDSVTGPQRLIFLDGDGTTAHGVSNDQQPNGSPLKHLLPNGTESSDPVDYYRVESRISSVTYDSELSATSPGLSNALSERSEESTPGLVRELVPQMSKGLSKKESVDNLREFTFEDEDEKENSESSDQLNDDMISVSLSQNGDTDSLLEDTDEVKPLHSIEIENNNSDFISPLPSTKKMAMRPASGRISIMKRRTVHTPLSDGISSIKSPMRKSLSLLKDNDFLQKDNALFENELKLTKLEEVINRNSYTPSVSTSRLFNSVHNSPKKIKIDEGGRIRLSIAPSMNSIQSEGSFSSSMSISTQSPLRHKVLNNLREEFQNDKVHRSSLAESNNGNKYFFSPDNDSINAASPEKDMEELKNKFLQSSSNSPSKTEISSARDVTTETDIAVMQANMKKDLNPTNLKDIADMPDDSIHDDPVNVAMLKLEGKYSKEETQLKMQSSPNVSTVSKEVGLLNLEQIVSMPRTPGEKRRSLLIERRRKTIMTIPFTPEPQDVQTIDSRDVLGESEMTKLQNLMKSYSIEDPNLEITNSQHHIPFILMYDSKSVAEQLTLIEKELLKEIDWKDLLDLNIEYGGPMVTSWLQLLIENESLSGIDLMVARFNLTVTWIVSEISLTQDIKMRRNTIQRFIHVAEHCRKFQNYNTLMAIVLALNSTTVQKMIDAWRLIEPGDLLTWEELKKICNLDGNYNAIRHLLSEIDPLAGCIPFVAIYLSDLAINSEKKSWIKENKIINYNKFDMNVQIVKHFIQLSQWSKFYKVKPDHELLSKCVYISALTDDEIERLNNGLNL</sequence>
<dbReference type="SMART" id="SM00229">
    <property type="entry name" value="RasGEFN"/>
    <property type="match status" value="1"/>
</dbReference>
<feature type="region of interest" description="Disordered" evidence="11">
    <location>
        <begin position="676"/>
        <end position="695"/>
    </location>
</feature>
<evidence type="ECO:0000256" key="6">
    <source>
        <dbReference type="ARBA" id="ARBA00022776"/>
    </source>
</evidence>
<feature type="region of interest" description="Disordered" evidence="11">
    <location>
        <begin position="628"/>
        <end position="653"/>
    </location>
</feature>
<accession>A0A8H2ZIA2</accession>
<dbReference type="GO" id="GO:0005886">
    <property type="term" value="C:plasma membrane"/>
    <property type="evidence" value="ECO:0007669"/>
    <property type="project" value="TreeGrafter"/>
</dbReference>
<dbReference type="InterPro" id="IPR036964">
    <property type="entry name" value="RASGEF_cat_dom_sf"/>
</dbReference>